<evidence type="ECO:0000313" key="2">
    <source>
        <dbReference type="EMBL" id="GFO13141.1"/>
    </source>
</evidence>
<dbReference type="AlphaFoldDB" id="A0AAV4B2R9"/>
<feature type="region of interest" description="Disordered" evidence="1">
    <location>
        <begin position="49"/>
        <end position="69"/>
    </location>
</feature>
<proteinExistence type="predicted"/>
<sequence>MALYYGSRIPMLTGRRMPSTGTWLPSSDTISLEIADEHLENCPQRVLKQQPNARKEPKHAIRGGFPTKRQPPKYLGVALDTRLNLTKHVENVSISVRERVGILHKLLSTNRGANFRSLRTIYVSYARHTCLNTQIQY</sequence>
<reference evidence="2 3" key="1">
    <citation type="journal article" date="2021" name="Elife">
        <title>Chloroplast acquisition without the gene transfer in kleptoplastic sea slugs, Plakobranchus ocellatus.</title>
        <authorList>
            <person name="Maeda T."/>
            <person name="Takahashi S."/>
            <person name="Yoshida T."/>
            <person name="Shimamura S."/>
            <person name="Takaki Y."/>
            <person name="Nagai Y."/>
            <person name="Toyoda A."/>
            <person name="Suzuki Y."/>
            <person name="Arimoto A."/>
            <person name="Ishii H."/>
            <person name="Satoh N."/>
            <person name="Nishiyama T."/>
            <person name="Hasebe M."/>
            <person name="Maruyama T."/>
            <person name="Minagawa J."/>
            <person name="Obokata J."/>
            <person name="Shigenobu S."/>
        </authorList>
    </citation>
    <scope>NUCLEOTIDE SEQUENCE [LARGE SCALE GENOMIC DNA]</scope>
</reference>
<dbReference type="Proteomes" id="UP000735302">
    <property type="component" value="Unassembled WGS sequence"/>
</dbReference>
<name>A0AAV4B2R9_9GAST</name>
<evidence type="ECO:0000313" key="3">
    <source>
        <dbReference type="Proteomes" id="UP000735302"/>
    </source>
</evidence>
<keyword evidence="3" id="KW-1185">Reference proteome</keyword>
<evidence type="ECO:0000256" key="1">
    <source>
        <dbReference type="SAM" id="MobiDB-lite"/>
    </source>
</evidence>
<organism evidence="2 3">
    <name type="scientific">Plakobranchus ocellatus</name>
    <dbReference type="NCBI Taxonomy" id="259542"/>
    <lineage>
        <taxon>Eukaryota</taxon>
        <taxon>Metazoa</taxon>
        <taxon>Spiralia</taxon>
        <taxon>Lophotrochozoa</taxon>
        <taxon>Mollusca</taxon>
        <taxon>Gastropoda</taxon>
        <taxon>Heterobranchia</taxon>
        <taxon>Euthyneura</taxon>
        <taxon>Panpulmonata</taxon>
        <taxon>Sacoglossa</taxon>
        <taxon>Placobranchoidea</taxon>
        <taxon>Plakobranchidae</taxon>
        <taxon>Plakobranchus</taxon>
    </lineage>
</organism>
<gene>
    <name evidence="2" type="ORF">PoB_003964600</name>
</gene>
<comment type="caution">
    <text evidence="2">The sequence shown here is derived from an EMBL/GenBank/DDBJ whole genome shotgun (WGS) entry which is preliminary data.</text>
</comment>
<dbReference type="EMBL" id="BLXT01004479">
    <property type="protein sequence ID" value="GFO13141.1"/>
    <property type="molecule type" value="Genomic_DNA"/>
</dbReference>
<protein>
    <submittedName>
        <fullName evidence="2">Uncharacterized protein</fullName>
    </submittedName>
</protein>
<accession>A0AAV4B2R9</accession>